<organism evidence="3 4">
    <name type="scientific">Trypanosoma theileri</name>
    <dbReference type="NCBI Taxonomy" id="67003"/>
    <lineage>
        <taxon>Eukaryota</taxon>
        <taxon>Discoba</taxon>
        <taxon>Euglenozoa</taxon>
        <taxon>Kinetoplastea</taxon>
        <taxon>Metakinetoplastina</taxon>
        <taxon>Trypanosomatida</taxon>
        <taxon>Trypanosomatidae</taxon>
        <taxon>Trypanosoma</taxon>
    </lineage>
</organism>
<dbReference type="EMBL" id="NBCO01000025">
    <property type="protein sequence ID" value="ORC86818.1"/>
    <property type="molecule type" value="Genomic_DNA"/>
</dbReference>
<dbReference type="PANTHER" id="PTHR43830:SF19">
    <property type="entry name" value="PSP1 C-TERMINAL DOMAIN-CONTAINING PROTEIN"/>
    <property type="match status" value="1"/>
</dbReference>
<dbReference type="InterPro" id="IPR047767">
    <property type="entry name" value="PSP1-like"/>
</dbReference>
<dbReference type="GO" id="GO:0005737">
    <property type="term" value="C:cytoplasm"/>
    <property type="evidence" value="ECO:0007669"/>
    <property type="project" value="TreeGrafter"/>
</dbReference>
<feature type="compositionally biased region" description="Basic and acidic residues" evidence="1">
    <location>
        <begin position="365"/>
        <end position="376"/>
    </location>
</feature>
<feature type="compositionally biased region" description="Basic and acidic residues" evidence="1">
    <location>
        <begin position="383"/>
        <end position="398"/>
    </location>
</feature>
<feature type="region of interest" description="Disordered" evidence="1">
    <location>
        <begin position="365"/>
        <end position="398"/>
    </location>
</feature>
<dbReference type="Pfam" id="PF04468">
    <property type="entry name" value="PSP1"/>
    <property type="match status" value="1"/>
</dbReference>
<evidence type="ECO:0000256" key="1">
    <source>
        <dbReference type="SAM" id="MobiDB-lite"/>
    </source>
</evidence>
<dbReference type="InterPro" id="IPR007557">
    <property type="entry name" value="PSP1_C"/>
</dbReference>
<keyword evidence="4" id="KW-1185">Reference proteome</keyword>
<evidence type="ECO:0000313" key="4">
    <source>
        <dbReference type="Proteomes" id="UP000192257"/>
    </source>
</evidence>
<dbReference type="Proteomes" id="UP000192257">
    <property type="component" value="Unassembled WGS sequence"/>
</dbReference>
<gene>
    <name evidence="3" type="ORF">TM35_000251140</name>
</gene>
<sequence length="398" mass="44863">MAPLADCTMGAIQEANRANNGINANIKTIRKRYTHNPYLRTILTPVSVFDGVVEKKRHEPNPDAPAFVPSGVSWNMCAPGSYDETLYMNGMVGETNGCGMEYYYSQPMISSHTNPSETHYQTLPEPAESANTSSVVDKAVNLSNSTVSCGNTGTSVVSTPIKRSNNLYKMYVDGRPKVVRGVTFAEVKVELRLGSEVFLVNDVPHIFGVILKAEDLINRHVIVEGDRGEDLGLITAIVSSEPALSKSADVEEEEEEREKGEKRPLRVLREALPEEVESFHSLDHMEEEALRFCKAAINSLNLRTPLEVQRAVFQFDRKKLTFTYCSDTYVEFKALLRALNRQYQCRIWMHQLNWEVNCRQRRHAAVDNHRKSSNKESRKRGGANKDAKRNHEADKQSQ</sequence>
<comment type="caution">
    <text evidence="3">The sequence shown here is derived from an EMBL/GenBank/DDBJ whole genome shotgun (WGS) entry which is preliminary data.</text>
</comment>
<dbReference type="PROSITE" id="PS51411">
    <property type="entry name" value="PSP1_C"/>
    <property type="match status" value="1"/>
</dbReference>
<evidence type="ECO:0000313" key="3">
    <source>
        <dbReference type="EMBL" id="ORC86818.1"/>
    </source>
</evidence>
<feature type="domain" description="PSP1 C-terminal" evidence="2">
    <location>
        <begin position="265"/>
        <end position="352"/>
    </location>
</feature>
<reference evidence="3 4" key="1">
    <citation type="submission" date="2017-03" db="EMBL/GenBank/DDBJ databases">
        <title>An alternative strategy for trypanosome survival in the mammalian bloodstream revealed through genome and transcriptome analysis of the ubiquitous bovine parasite Trypanosoma (Megatrypanum) theileri.</title>
        <authorList>
            <person name="Kelly S."/>
            <person name="Ivens A."/>
            <person name="Mott A."/>
            <person name="O'Neill E."/>
            <person name="Emms D."/>
            <person name="Macleod O."/>
            <person name="Voorheis P."/>
            <person name="Matthews J."/>
            <person name="Matthews K."/>
            <person name="Carrington M."/>
        </authorList>
    </citation>
    <scope>NUCLEOTIDE SEQUENCE [LARGE SCALE GENOMIC DNA]</scope>
    <source>
        <strain evidence="3">Edinburgh</strain>
    </source>
</reference>
<dbReference type="PANTHER" id="PTHR43830">
    <property type="entry name" value="PROTEIN PSP1"/>
    <property type="match status" value="1"/>
</dbReference>
<protein>
    <submittedName>
        <fullName evidence="3">PSP1 family protein</fullName>
    </submittedName>
</protein>
<dbReference type="GeneID" id="39987485"/>
<dbReference type="AlphaFoldDB" id="A0A1X0NQL8"/>
<dbReference type="OrthoDB" id="241863at2759"/>
<accession>A0A1X0NQL8</accession>
<evidence type="ECO:0000259" key="2">
    <source>
        <dbReference type="PROSITE" id="PS51411"/>
    </source>
</evidence>
<name>A0A1X0NQL8_9TRYP</name>
<dbReference type="VEuPathDB" id="TriTrypDB:TM35_000251140"/>
<dbReference type="RefSeq" id="XP_028880884.1">
    <property type="nucleotide sequence ID" value="XM_029027705.1"/>
</dbReference>
<proteinExistence type="predicted"/>